<dbReference type="InterPro" id="IPR015943">
    <property type="entry name" value="WD40/YVTN_repeat-like_dom_sf"/>
</dbReference>
<evidence type="ECO:0000313" key="5">
    <source>
        <dbReference type="EMBL" id="CAJ0585779.1"/>
    </source>
</evidence>
<dbReference type="Proteomes" id="UP001177023">
    <property type="component" value="Unassembled WGS sequence"/>
</dbReference>
<gene>
    <name evidence="5" type="ORF">MSPICULIGERA_LOCUS23790</name>
</gene>
<evidence type="ECO:0000259" key="4">
    <source>
        <dbReference type="PROSITE" id="PS50181"/>
    </source>
</evidence>
<evidence type="ECO:0000313" key="6">
    <source>
        <dbReference type="Proteomes" id="UP001177023"/>
    </source>
</evidence>
<sequence>MVAASSSSGELKLTTLPREILLQIFDNLRPGHVARLRLVCRIFNDTIDDDRYWLTRIQRTLGAKLPVAETRCENFHPNKLMDGIYFESERWSNVNDEDKFITDGAISHYASVDAVQLFRNSSRRKFCLSGARDRALKLFDLAAMRESPEDKDAWLVAGKEAAHEGWIWSVDTTNCGAQVLSGSWDSTISLWDLGERAFERISTAKHVPDGAVTGVLIDDNVAICSKFHSYITVNDLRDGLKTIARSKVHTGSITAIAKKGSLIYSYGVDKKLKVTDRRNLAKPLMTLSVPASLNMSLGQGLAYISTSSGFVYAIRADDLSFSHKFKAVATGRPVRQVIKTSGSILALTQLNGLKAFTLASTPVEFYTSEKFHCEPCRFDYLDGDVVVGCGDGSVAFWQCPAAL</sequence>
<dbReference type="PROSITE" id="PS00678">
    <property type="entry name" value="WD_REPEATS_1"/>
    <property type="match status" value="1"/>
</dbReference>
<reference evidence="5" key="1">
    <citation type="submission" date="2023-06" db="EMBL/GenBank/DDBJ databases">
        <authorList>
            <person name="Delattre M."/>
        </authorList>
    </citation>
    <scope>NUCLEOTIDE SEQUENCE</scope>
    <source>
        <strain evidence="5">AF72</strain>
    </source>
</reference>
<dbReference type="EMBL" id="CATQJA010002706">
    <property type="protein sequence ID" value="CAJ0585779.1"/>
    <property type="molecule type" value="Genomic_DNA"/>
</dbReference>
<keyword evidence="2" id="KW-0677">Repeat</keyword>
<dbReference type="InterPro" id="IPR019775">
    <property type="entry name" value="WD40_repeat_CS"/>
</dbReference>
<evidence type="ECO:0000256" key="1">
    <source>
        <dbReference type="ARBA" id="ARBA00022574"/>
    </source>
</evidence>
<keyword evidence="6" id="KW-1185">Reference proteome</keyword>
<dbReference type="PANTHER" id="PTHR19855">
    <property type="entry name" value="WD40 REPEAT PROTEIN 12, 37"/>
    <property type="match status" value="1"/>
</dbReference>
<proteinExistence type="predicted"/>
<keyword evidence="1 3" id="KW-0853">WD repeat</keyword>
<dbReference type="SUPFAM" id="SSF81383">
    <property type="entry name" value="F-box domain"/>
    <property type="match status" value="1"/>
</dbReference>
<feature type="repeat" description="WD" evidence="3">
    <location>
        <begin position="160"/>
        <end position="193"/>
    </location>
</feature>
<dbReference type="InterPro" id="IPR001810">
    <property type="entry name" value="F-box_dom"/>
</dbReference>
<dbReference type="AlphaFoldDB" id="A0AA36DGJ8"/>
<dbReference type="Pfam" id="PF00400">
    <property type="entry name" value="WD40"/>
    <property type="match status" value="1"/>
</dbReference>
<feature type="non-terminal residue" evidence="5">
    <location>
        <position position="1"/>
    </location>
</feature>
<accession>A0AA36DGJ8</accession>
<feature type="domain" description="F-box" evidence="4">
    <location>
        <begin position="10"/>
        <end position="56"/>
    </location>
</feature>
<dbReference type="SUPFAM" id="SSF50978">
    <property type="entry name" value="WD40 repeat-like"/>
    <property type="match status" value="1"/>
</dbReference>
<dbReference type="Gene3D" id="1.20.1280.50">
    <property type="match status" value="1"/>
</dbReference>
<evidence type="ECO:0000256" key="2">
    <source>
        <dbReference type="ARBA" id="ARBA00022737"/>
    </source>
</evidence>
<dbReference type="InterPro" id="IPR001680">
    <property type="entry name" value="WD40_rpt"/>
</dbReference>
<name>A0AA36DGJ8_9BILA</name>
<organism evidence="5 6">
    <name type="scientific">Mesorhabditis spiculigera</name>
    <dbReference type="NCBI Taxonomy" id="96644"/>
    <lineage>
        <taxon>Eukaryota</taxon>
        <taxon>Metazoa</taxon>
        <taxon>Ecdysozoa</taxon>
        <taxon>Nematoda</taxon>
        <taxon>Chromadorea</taxon>
        <taxon>Rhabditida</taxon>
        <taxon>Rhabditina</taxon>
        <taxon>Rhabditomorpha</taxon>
        <taxon>Rhabditoidea</taxon>
        <taxon>Rhabditidae</taxon>
        <taxon>Mesorhabditinae</taxon>
        <taxon>Mesorhabditis</taxon>
    </lineage>
</organism>
<evidence type="ECO:0000256" key="3">
    <source>
        <dbReference type="PROSITE-ProRule" id="PRU00221"/>
    </source>
</evidence>
<dbReference type="SMART" id="SM00256">
    <property type="entry name" value="FBOX"/>
    <property type="match status" value="1"/>
</dbReference>
<protein>
    <recommendedName>
        <fullName evidence="4">F-box domain-containing protein</fullName>
    </recommendedName>
</protein>
<dbReference type="InterPro" id="IPR036322">
    <property type="entry name" value="WD40_repeat_dom_sf"/>
</dbReference>
<dbReference type="InterPro" id="IPR036047">
    <property type="entry name" value="F-box-like_dom_sf"/>
</dbReference>
<dbReference type="PROSITE" id="PS50181">
    <property type="entry name" value="FBOX"/>
    <property type="match status" value="1"/>
</dbReference>
<dbReference type="PROSITE" id="PS50294">
    <property type="entry name" value="WD_REPEATS_REGION"/>
    <property type="match status" value="1"/>
</dbReference>
<comment type="caution">
    <text evidence="5">The sequence shown here is derived from an EMBL/GenBank/DDBJ whole genome shotgun (WGS) entry which is preliminary data.</text>
</comment>
<dbReference type="PANTHER" id="PTHR19855:SF34">
    <property type="entry name" value="F-BOX_WD REPEAT-CONTAINING PROTEIN 9"/>
    <property type="match status" value="1"/>
</dbReference>
<dbReference type="PROSITE" id="PS50082">
    <property type="entry name" value="WD_REPEATS_2"/>
    <property type="match status" value="1"/>
</dbReference>
<dbReference type="Pfam" id="PF12937">
    <property type="entry name" value="F-box-like"/>
    <property type="match status" value="1"/>
</dbReference>
<dbReference type="SMART" id="SM00320">
    <property type="entry name" value="WD40"/>
    <property type="match status" value="3"/>
</dbReference>
<dbReference type="Gene3D" id="2.130.10.10">
    <property type="entry name" value="YVTN repeat-like/Quinoprotein amine dehydrogenase"/>
    <property type="match status" value="1"/>
</dbReference>